<name>A0A7W3RAU8_9ACTN</name>
<reference evidence="2 3" key="1">
    <citation type="submission" date="2020-08" db="EMBL/GenBank/DDBJ databases">
        <title>Sequencing the genomes of 1000 actinobacteria strains.</title>
        <authorList>
            <person name="Klenk H.-P."/>
        </authorList>
    </citation>
    <scope>NUCLEOTIDE SEQUENCE [LARGE SCALE GENOMIC DNA]</scope>
    <source>
        <strain evidence="2 3">DSM 45823</strain>
    </source>
</reference>
<evidence type="ECO:0000313" key="2">
    <source>
        <dbReference type="EMBL" id="MBA9006793.1"/>
    </source>
</evidence>
<dbReference type="Pfam" id="PF13469">
    <property type="entry name" value="Sulfotransfer_3"/>
    <property type="match status" value="1"/>
</dbReference>
<dbReference type="AlphaFoldDB" id="A0A7W3RAU8"/>
<evidence type="ECO:0000256" key="1">
    <source>
        <dbReference type="ARBA" id="ARBA00022679"/>
    </source>
</evidence>
<comment type="caution">
    <text evidence="2">The sequence shown here is derived from an EMBL/GenBank/DDBJ whole genome shotgun (WGS) entry which is preliminary data.</text>
</comment>
<sequence length="255" mass="28538">MQRLLSRPVFLLSSVRSGSTLLRAMLNRHSLLYAPHELHLRDVRVTLEHPLAGLSMAELGLDETRLEYLLWDRLMHDLLRRSGKRVFVNKTPTDVFIWERIAECWPDARFVFLVRHPGAIARSWARAQVHWTFDEAVTDVHRYAAALQRARRALPGPTVAYEELTADPAAVLRCVCDHLEVPWEPEMLAYRRDGYVRGLGDWSDKIRSGRPLPAPPPPAAIPGPLRAIAEAWGYAPAARPAGGGSGGSSPHGERA</sequence>
<evidence type="ECO:0000313" key="3">
    <source>
        <dbReference type="Proteomes" id="UP000539313"/>
    </source>
</evidence>
<keyword evidence="3" id="KW-1185">Reference proteome</keyword>
<dbReference type="RefSeq" id="WP_220500331.1">
    <property type="nucleotide sequence ID" value="NZ_JACJII010000001.1"/>
</dbReference>
<dbReference type="InterPro" id="IPR026634">
    <property type="entry name" value="TPST-like"/>
</dbReference>
<dbReference type="PANTHER" id="PTHR12788:SF10">
    <property type="entry name" value="PROTEIN-TYROSINE SULFOTRANSFERASE"/>
    <property type="match status" value="1"/>
</dbReference>
<proteinExistence type="predicted"/>
<accession>A0A7W3RAU8</accession>
<dbReference type="GO" id="GO:0008476">
    <property type="term" value="F:protein-tyrosine sulfotransferase activity"/>
    <property type="evidence" value="ECO:0007669"/>
    <property type="project" value="InterPro"/>
</dbReference>
<keyword evidence="1 2" id="KW-0808">Transferase</keyword>
<dbReference type="Proteomes" id="UP000539313">
    <property type="component" value="Unassembled WGS sequence"/>
</dbReference>
<dbReference type="SUPFAM" id="SSF52540">
    <property type="entry name" value="P-loop containing nucleoside triphosphate hydrolases"/>
    <property type="match status" value="1"/>
</dbReference>
<dbReference type="InterPro" id="IPR027417">
    <property type="entry name" value="P-loop_NTPase"/>
</dbReference>
<dbReference type="EMBL" id="JACJII010000001">
    <property type="protein sequence ID" value="MBA9006793.1"/>
    <property type="molecule type" value="Genomic_DNA"/>
</dbReference>
<organism evidence="2 3">
    <name type="scientific">Thermomonospora cellulosilytica</name>
    <dbReference type="NCBI Taxonomy" id="1411118"/>
    <lineage>
        <taxon>Bacteria</taxon>
        <taxon>Bacillati</taxon>
        <taxon>Actinomycetota</taxon>
        <taxon>Actinomycetes</taxon>
        <taxon>Streptosporangiales</taxon>
        <taxon>Thermomonosporaceae</taxon>
        <taxon>Thermomonospora</taxon>
    </lineage>
</organism>
<protein>
    <submittedName>
        <fullName evidence="2">LPS sulfotransferase NodH</fullName>
    </submittedName>
</protein>
<dbReference type="PANTHER" id="PTHR12788">
    <property type="entry name" value="PROTEIN-TYROSINE SULFOTRANSFERASE 2"/>
    <property type="match status" value="1"/>
</dbReference>
<gene>
    <name evidence="2" type="ORF">HNR21_005675</name>
</gene>
<dbReference type="Gene3D" id="3.40.50.300">
    <property type="entry name" value="P-loop containing nucleotide triphosphate hydrolases"/>
    <property type="match status" value="1"/>
</dbReference>